<dbReference type="AlphaFoldDB" id="A0A081A539"/>
<accession>A0A081A539</accession>
<feature type="compositionally biased region" description="Basic residues" evidence="1">
    <location>
        <begin position="156"/>
        <end position="165"/>
    </location>
</feature>
<proteinExistence type="predicted"/>
<feature type="compositionally biased region" description="Polar residues" evidence="1">
    <location>
        <begin position="35"/>
        <end position="44"/>
    </location>
</feature>
<feature type="region of interest" description="Disordered" evidence="1">
    <location>
        <begin position="15"/>
        <end position="54"/>
    </location>
</feature>
<organism evidence="2 3">
    <name type="scientific">Phytophthora nicotianae P1976</name>
    <dbReference type="NCBI Taxonomy" id="1317066"/>
    <lineage>
        <taxon>Eukaryota</taxon>
        <taxon>Sar</taxon>
        <taxon>Stramenopiles</taxon>
        <taxon>Oomycota</taxon>
        <taxon>Peronosporomycetes</taxon>
        <taxon>Peronosporales</taxon>
        <taxon>Peronosporaceae</taxon>
        <taxon>Phytophthora</taxon>
    </lineage>
</organism>
<evidence type="ECO:0000313" key="3">
    <source>
        <dbReference type="Proteomes" id="UP000028582"/>
    </source>
</evidence>
<feature type="compositionally biased region" description="Basic and acidic residues" evidence="1">
    <location>
        <begin position="192"/>
        <end position="201"/>
    </location>
</feature>
<feature type="compositionally biased region" description="Pro residues" evidence="1">
    <location>
        <begin position="25"/>
        <end position="34"/>
    </location>
</feature>
<dbReference type="OrthoDB" id="79588at2759"/>
<sequence>MTDASDIYRRFVEAPLRLKTRTSSPSPPSTPPPSAQQYDASNPSPWADSPALSTRSKELQKLRRRVAKIKLFATDVAIPRDLDDEFKAVADLDMESAAGTSSVDAGITKLRQNKAGSGNKDPNTVLKKKKRVTRSSSMTNEDTGMDFMDTPTRSSKPPKRLRKHSRDLSSKKESGKENCNIPSFSLDGTEIENNKQKDATESKATSSTPKRRTSVMIALPVRRSRRLQHVKAESPVLIVAATSSRQAKEVLRITEPAATLPTEESVEKVSDEMTSSDPVTLPTEEPADQAPPDSISTYCDKLLATNTISGCFFALSWNALRDVQDSFIAQSTSSESNPLQSVFSICLGIAECEKLAQHSFPSKSPKPKSKMPRRRSSGKIAMKAKKTKKRVHFRSFDLSCLNLQYVEDEQVAVMVDKILTCYGTIMEQLEKMVSHFDNETDSPVQTVLRELSRVMASPSNIYSCNGTSDASRRTYRHAFGGRDSYSQHEIQICGEYFARQFANLLLLRSSSPSPQFLQGVFSSLASSSVRFKLRVLFIESEDFGEGVDDGELESRILLDEDGKPFPAMAPYEHQDLGAAIHWALQESVLYWPLVKPLYNMLEREEGSSERFEEDSPVKTFLDENAAEDLDHMEKYVLARRFLRFHLTKSWRHRLKDSDVAETWTSIEKVCSLAKRYVDIDTSLLNLGSNCCLVWYDLGFTLRMKLISFLWLPLKTSLLCWHVKNPHYSEWRRCCNRSTNRNTGRVLCSRNRAWNVIISLRGRRFRSPSGAPRVRVDSTWDVCIYPSPSLSMQTTTLVLRAFSVAEGIDVGTSHLKVWVRKLGTEIIDS</sequence>
<protein>
    <submittedName>
        <fullName evidence="2">Uncharacterized protein</fullName>
    </submittedName>
</protein>
<gene>
    <name evidence="2" type="ORF">F444_10182</name>
</gene>
<feature type="region of interest" description="Disordered" evidence="1">
    <location>
        <begin position="359"/>
        <end position="381"/>
    </location>
</feature>
<comment type="caution">
    <text evidence="2">The sequence shown here is derived from an EMBL/GenBank/DDBJ whole genome shotgun (WGS) entry which is preliminary data.</text>
</comment>
<dbReference type="EMBL" id="ANJA01001835">
    <property type="protein sequence ID" value="ETO74000.1"/>
    <property type="molecule type" value="Genomic_DNA"/>
</dbReference>
<reference evidence="2 3" key="1">
    <citation type="submission" date="2013-11" db="EMBL/GenBank/DDBJ databases">
        <title>The Genome Sequence of Phytophthora parasitica P1976.</title>
        <authorList>
            <consortium name="The Broad Institute Genomics Platform"/>
            <person name="Russ C."/>
            <person name="Tyler B."/>
            <person name="Panabieres F."/>
            <person name="Shan W."/>
            <person name="Tripathy S."/>
            <person name="Grunwald N."/>
            <person name="Machado M."/>
            <person name="Johnson C.S."/>
            <person name="Walker B."/>
            <person name="Young S."/>
            <person name="Zeng Q."/>
            <person name="Gargeya S."/>
            <person name="Fitzgerald M."/>
            <person name="Haas B."/>
            <person name="Abouelleil A."/>
            <person name="Allen A.W."/>
            <person name="Alvarado L."/>
            <person name="Arachchi H.M."/>
            <person name="Berlin A.M."/>
            <person name="Chapman S.B."/>
            <person name="Gainer-Dewar J."/>
            <person name="Goldberg J."/>
            <person name="Griggs A."/>
            <person name="Gujja S."/>
            <person name="Hansen M."/>
            <person name="Howarth C."/>
            <person name="Imamovic A."/>
            <person name="Ireland A."/>
            <person name="Larimer J."/>
            <person name="McCowan C."/>
            <person name="Murphy C."/>
            <person name="Pearson M."/>
            <person name="Poon T.W."/>
            <person name="Priest M."/>
            <person name="Roberts A."/>
            <person name="Saif S."/>
            <person name="Shea T."/>
            <person name="Sisk P."/>
            <person name="Sykes S."/>
            <person name="Wortman J."/>
            <person name="Nusbaum C."/>
            <person name="Birren B."/>
        </authorList>
    </citation>
    <scope>NUCLEOTIDE SEQUENCE [LARGE SCALE GENOMIC DNA]</scope>
    <source>
        <strain evidence="2 3">P1976</strain>
    </source>
</reference>
<feature type="compositionally biased region" description="Basic and acidic residues" evidence="1">
    <location>
        <begin position="166"/>
        <end position="176"/>
    </location>
</feature>
<name>A0A081A539_PHYNI</name>
<feature type="region of interest" description="Disordered" evidence="1">
    <location>
        <begin position="97"/>
        <end position="213"/>
    </location>
</feature>
<evidence type="ECO:0000256" key="1">
    <source>
        <dbReference type="SAM" id="MobiDB-lite"/>
    </source>
</evidence>
<feature type="compositionally biased region" description="Basic residues" evidence="1">
    <location>
        <begin position="365"/>
        <end position="381"/>
    </location>
</feature>
<dbReference type="Proteomes" id="UP000028582">
    <property type="component" value="Unassembled WGS sequence"/>
</dbReference>
<feature type="region of interest" description="Disordered" evidence="1">
    <location>
        <begin position="261"/>
        <end position="293"/>
    </location>
</feature>
<evidence type="ECO:0000313" key="2">
    <source>
        <dbReference type="EMBL" id="ETO74000.1"/>
    </source>
</evidence>